<dbReference type="EMBL" id="CP144692">
    <property type="protein sequence ID" value="WVY96034.1"/>
    <property type="molecule type" value="Genomic_DNA"/>
</dbReference>
<evidence type="ECO:0000313" key="2">
    <source>
        <dbReference type="Proteomes" id="UP001374535"/>
    </source>
</evidence>
<reference evidence="1 2" key="1">
    <citation type="journal article" date="2023" name="Life. Sci Alliance">
        <title>Evolutionary insights into 3D genome organization and epigenetic landscape of Vigna mungo.</title>
        <authorList>
            <person name="Junaid A."/>
            <person name="Singh B."/>
            <person name="Bhatia S."/>
        </authorList>
    </citation>
    <scope>NUCLEOTIDE SEQUENCE [LARGE SCALE GENOMIC DNA]</scope>
    <source>
        <strain evidence="1">Urdbean</strain>
    </source>
</reference>
<sequence>MLESSKIAKFFRFSHSNALMSPPNGLLDITNSSNDCISCKDKVNPPLNLLFLRSIRVRFLRLANSFRRVPSRSLWLTSSFNAEVKLPSVEGKDPDNELLLKSKINNSFIPSKTSGILPLR</sequence>
<gene>
    <name evidence="1" type="ORF">V8G54_028185</name>
</gene>
<dbReference type="AlphaFoldDB" id="A0AAQ3MSI4"/>
<protein>
    <submittedName>
        <fullName evidence="1">Uncharacterized protein</fullName>
    </submittedName>
</protein>
<name>A0AAQ3MSI4_VIGMU</name>
<accession>A0AAQ3MSI4</accession>
<dbReference type="Proteomes" id="UP001374535">
    <property type="component" value="Chromosome 9"/>
</dbReference>
<evidence type="ECO:0000313" key="1">
    <source>
        <dbReference type="EMBL" id="WVY96034.1"/>
    </source>
</evidence>
<organism evidence="1 2">
    <name type="scientific">Vigna mungo</name>
    <name type="common">Black gram</name>
    <name type="synonym">Phaseolus mungo</name>
    <dbReference type="NCBI Taxonomy" id="3915"/>
    <lineage>
        <taxon>Eukaryota</taxon>
        <taxon>Viridiplantae</taxon>
        <taxon>Streptophyta</taxon>
        <taxon>Embryophyta</taxon>
        <taxon>Tracheophyta</taxon>
        <taxon>Spermatophyta</taxon>
        <taxon>Magnoliopsida</taxon>
        <taxon>eudicotyledons</taxon>
        <taxon>Gunneridae</taxon>
        <taxon>Pentapetalae</taxon>
        <taxon>rosids</taxon>
        <taxon>fabids</taxon>
        <taxon>Fabales</taxon>
        <taxon>Fabaceae</taxon>
        <taxon>Papilionoideae</taxon>
        <taxon>50 kb inversion clade</taxon>
        <taxon>NPAAA clade</taxon>
        <taxon>indigoferoid/millettioid clade</taxon>
        <taxon>Phaseoleae</taxon>
        <taxon>Vigna</taxon>
    </lineage>
</organism>
<proteinExistence type="predicted"/>
<keyword evidence="2" id="KW-1185">Reference proteome</keyword>